<dbReference type="GO" id="GO:0005840">
    <property type="term" value="C:ribosome"/>
    <property type="evidence" value="ECO:0007669"/>
    <property type="project" value="UniProtKB-KW"/>
</dbReference>
<accession>A0A093YDY3</accession>
<evidence type="ECO:0000313" key="14">
    <source>
        <dbReference type="Proteomes" id="UP000472355"/>
    </source>
</evidence>
<evidence type="ECO:0000313" key="13">
    <source>
        <dbReference type="EMBL" id="NFV24788.1"/>
    </source>
</evidence>
<dbReference type="OMA" id="GRRKNVW"/>
<evidence type="ECO:0000313" key="15">
    <source>
        <dbReference type="Proteomes" id="UP000473681"/>
    </source>
</evidence>
<proteinExistence type="inferred from homology"/>
<dbReference type="EMBL" id="SWVK01000001">
    <property type="protein sequence ID" value="NFN33556.1"/>
    <property type="molecule type" value="Genomic_DNA"/>
</dbReference>
<dbReference type="Proteomes" id="UP000476820">
    <property type="component" value="Unassembled WGS sequence"/>
</dbReference>
<gene>
    <name evidence="8 12" type="primary">rplT</name>
    <name evidence="10" type="ORF">EXM65_00620</name>
    <name evidence="11" type="ORF">FC774_02760</name>
    <name evidence="12" type="ORF">FDB51_00125</name>
    <name evidence="13" type="ORF">FDG31_01130</name>
</gene>
<evidence type="ECO:0000256" key="1">
    <source>
        <dbReference type="ARBA" id="ARBA00007698"/>
    </source>
</evidence>
<dbReference type="Gene3D" id="1.10.1900.20">
    <property type="entry name" value="Ribosomal protein L20"/>
    <property type="match status" value="1"/>
</dbReference>
<dbReference type="OrthoDB" id="9808966at2"/>
<protein>
    <recommendedName>
        <fullName evidence="7 8">Large ribosomal subunit protein bL20</fullName>
    </recommendedName>
</protein>
<evidence type="ECO:0000313" key="16">
    <source>
        <dbReference type="Proteomes" id="UP000476820"/>
    </source>
</evidence>
<keyword evidence="2 8" id="KW-0699">rRNA-binding</keyword>
<dbReference type="PROSITE" id="PS00937">
    <property type="entry name" value="RIBOSOMAL_L20"/>
    <property type="match status" value="1"/>
</dbReference>
<evidence type="ECO:0000313" key="17">
    <source>
        <dbReference type="Proteomes" id="UP000486903"/>
    </source>
</evidence>
<dbReference type="GO" id="GO:0003735">
    <property type="term" value="F:structural constituent of ribosome"/>
    <property type="evidence" value="ECO:0007669"/>
    <property type="project" value="InterPro"/>
</dbReference>
<dbReference type="GO" id="GO:1990904">
    <property type="term" value="C:ribonucleoprotein complex"/>
    <property type="evidence" value="ECO:0007669"/>
    <property type="project" value="UniProtKB-KW"/>
</dbReference>
<dbReference type="InterPro" id="IPR005813">
    <property type="entry name" value="Ribosomal_bL20"/>
</dbReference>
<dbReference type="EMBL" id="SGKU01000001">
    <property type="protein sequence ID" value="NFA41107.1"/>
    <property type="molecule type" value="Genomic_DNA"/>
</dbReference>
<keyword evidence="4 8" id="KW-0689">Ribosomal protein</keyword>
<comment type="function">
    <text evidence="6 8 9">Binds directly to 23S ribosomal RNA and is necessary for the in vitro assembly process of the 50S ribosomal subunit. It is not involved in the protein synthesizing functions of that subunit.</text>
</comment>
<dbReference type="InterPro" id="IPR035566">
    <property type="entry name" value="Ribosomal_protein_bL20_C"/>
</dbReference>
<evidence type="ECO:0000313" key="12">
    <source>
        <dbReference type="EMBL" id="NFN33556.1"/>
    </source>
</evidence>
<comment type="similarity">
    <text evidence="1 8 9">Belongs to the bacterial ribosomal protein bL20 family.</text>
</comment>
<dbReference type="Pfam" id="PF00453">
    <property type="entry name" value="Ribosomal_L20"/>
    <property type="match status" value="1"/>
</dbReference>
<evidence type="ECO:0000256" key="7">
    <source>
        <dbReference type="ARBA" id="ARBA00035172"/>
    </source>
</evidence>
<dbReference type="FunFam" id="1.10.1900.20:FF:000001">
    <property type="entry name" value="50S ribosomal protein L20"/>
    <property type="match status" value="1"/>
</dbReference>
<sequence length="119" mass="13539">MARVKRAKNARKNHKKVLKLAKGYYGGKSKLFKTANESVIRALRNSYVGRKNKKRDYRRLWIARINAATRINGLSYSKFMNGIKLAGIDINRKMLSEIAINDAKAFADLVEVAKKQLNA</sequence>
<dbReference type="Proteomes" id="UP000473681">
    <property type="component" value="Unassembled WGS sequence"/>
</dbReference>
<dbReference type="InterPro" id="IPR049946">
    <property type="entry name" value="RIBOSOMAL_L20_CS"/>
</dbReference>
<dbReference type="AlphaFoldDB" id="A0A093YDY3"/>
<evidence type="ECO:0000256" key="9">
    <source>
        <dbReference type="RuleBase" id="RU000560"/>
    </source>
</evidence>
<dbReference type="GO" id="GO:0000027">
    <property type="term" value="P:ribosomal large subunit assembly"/>
    <property type="evidence" value="ECO:0007669"/>
    <property type="project" value="UniProtKB-UniRule"/>
</dbReference>
<keyword evidence="5 8" id="KW-0687">Ribonucleoprotein</keyword>
<dbReference type="NCBIfam" id="TIGR01032">
    <property type="entry name" value="rplT_bact"/>
    <property type="match status" value="1"/>
</dbReference>
<dbReference type="Proteomes" id="UP000486903">
    <property type="component" value="Unassembled WGS sequence"/>
</dbReference>
<evidence type="ECO:0000313" key="10">
    <source>
        <dbReference type="EMBL" id="NFA41107.1"/>
    </source>
</evidence>
<dbReference type="GO" id="GO:0006412">
    <property type="term" value="P:translation"/>
    <property type="evidence" value="ECO:0007669"/>
    <property type="project" value="InterPro"/>
</dbReference>
<comment type="caution">
    <text evidence="12">The sequence shown here is derived from an EMBL/GenBank/DDBJ whole genome shotgun (WGS) entry which is preliminary data.</text>
</comment>
<keyword evidence="3 8" id="KW-0694">RNA-binding</keyword>
<dbReference type="CDD" id="cd07026">
    <property type="entry name" value="Ribosomal_L20"/>
    <property type="match status" value="1"/>
</dbReference>
<evidence type="ECO:0000256" key="3">
    <source>
        <dbReference type="ARBA" id="ARBA00022884"/>
    </source>
</evidence>
<dbReference type="SMR" id="A0A093YDY3"/>
<evidence type="ECO:0000256" key="4">
    <source>
        <dbReference type="ARBA" id="ARBA00022980"/>
    </source>
</evidence>
<dbReference type="HAMAP" id="MF_00382">
    <property type="entry name" value="Ribosomal_bL20"/>
    <property type="match status" value="1"/>
</dbReference>
<dbReference type="GO" id="GO:0019843">
    <property type="term" value="F:rRNA binding"/>
    <property type="evidence" value="ECO:0007669"/>
    <property type="project" value="UniProtKB-UniRule"/>
</dbReference>
<dbReference type="PRINTS" id="PR00062">
    <property type="entry name" value="RIBOSOMALL20"/>
</dbReference>
<evidence type="ECO:0000256" key="8">
    <source>
        <dbReference type="HAMAP-Rule" id="MF_00382"/>
    </source>
</evidence>
<dbReference type="EMBL" id="SXFB01000001">
    <property type="protein sequence ID" value="NFV24788.1"/>
    <property type="molecule type" value="Genomic_DNA"/>
</dbReference>
<evidence type="ECO:0000256" key="2">
    <source>
        <dbReference type="ARBA" id="ARBA00022730"/>
    </source>
</evidence>
<dbReference type="RefSeq" id="WP_003369926.1">
    <property type="nucleotide sequence ID" value="NZ_CP010520.1"/>
</dbReference>
<evidence type="ECO:0000256" key="5">
    <source>
        <dbReference type="ARBA" id="ARBA00023274"/>
    </source>
</evidence>
<dbReference type="SUPFAM" id="SSF74731">
    <property type="entry name" value="Ribosomal protein L20"/>
    <property type="match status" value="1"/>
</dbReference>
<name>A0A093YDY3_CLOBO</name>
<dbReference type="Gene3D" id="6.10.160.10">
    <property type="match status" value="1"/>
</dbReference>
<reference evidence="15 16" key="2">
    <citation type="submission" date="2019-04" db="EMBL/GenBank/DDBJ databases">
        <title>Genome sequencing of Clostridium botulinum Groups I-IV and Clostridium butyricum.</title>
        <authorList>
            <person name="Brunt J."/>
            <person name="Van Vliet A.H.M."/>
            <person name="Stringer S.C."/>
            <person name="Carter A.T."/>
            <person name="Peck M.W."/>
        </authorList>
    </citation>
    <scope>NUCLEOTIDE SEQUENCE [LARGE SCALE GENOMIC DNA]</scope>
    <source>
        <strain evidence="11 16">1605</strain>
        <strain evidence="13 17">BL81</strain>
        <strain evidence="12 15">CB-K-33E</strain>
    </source>
</reference>
<reference evidence="10 14" key="1">
    <citation type="submission" date="2019-02" db="EMBL/GenBank/DDBJ databases">
        <title>Genome sequencing of Clostridium botulinum clinical isolates.</title>
        <authorList>
            <person name="Brunt J."/>
            <person name="Van Vliet A.H.M."/>
            <person name="Stringer S.C."/>
            <person name="Grant K.A."/>
            <person name="Carter A.C."/>
            <person name="Peck M.W."/>
        </authorList>
    </citation>
    <scope>NUCLEOTIDE SEQUENCE [LARGE SCALE GENOMIC DNA]</scope>
    <source>
        <strain evidence="10 14">H113700579</strain>
    </source>
</reference>
<evidence type="ECO:0000256" key="6">
    <source>
        <dbReference type="ARBA" id="ARBA00024775"/>
    </source>
</evidence>
<dbReference type="PANTHER" id="PTHR10986">
    <property type="entry name" value="39S RIBOSOMAL PROTEIN L20"/>
    <property type="match status" value="1"/>
</dbReference>
<organism evidence="12 15">
    <name type="scientific">Clostridium botulinum</name>
    <dbReference type="NCBI Taxonomy" id="1491"/>
    <lineage>
        <taxon>Bacteria</taxon>
        <taxon>Bacillati</taxon>
        <taxon>Bacillota</taxon>
        <taxon>Clostridia</taxon>
        <taxon>Eubacteriales</taxon>
        <taxon>Clostridiaceae</taxon>
        <taxon>Clostridium</taxon>
    </lineage>
</organism>
<evidence type="ECO:0000313" key="11">
    <source>
        <dbReference type="EMBL" id="NFF86829.1"/>
    </source>
</evidence>
<dbReference type="EMBL" id="SWOV01000004">
    <property type="protein sequence ID" value="NFF86829.1"/>
    <property type="molecule type" value="Genomic_DNA"/>
</dbReference>
<dbReference type="Proteomes" id="UP000472355">
    <property type="component" value="Unassembled WGS sequence"/>
</dbReference>